<dbReference type="OrthoDB" id="9776822at2"/>
<dbReference type="InterPro" id="IPR050306">
    <property type="entry name" value="PfkB_Carbo_kinase"/>
</dbReference>
<dbReference type="RefSeq" id="WP_058634390.1">
    <property type="nucleotide sequence ID" value="NZ_LDPZ01000014.1"/>
</dbReference>
<evidence type="ECO:0000256" key="1">
    <source>
        <dbReference type="ARBA" id="ARBA00010688"/>
    </source>
</evidence>
<name>A0A175RAR0_9HYPH</name>
<dbReference type="GO" id="GO:0042840">
    <property type="term" value="P:D-glucuronate catabolic process"/>
    <property type="evidence" value="ECO:0007669"/>
    <property type="project" value="TreeGrafter"/>
</dbReference>
<dbReference type="InterPro" id="IPR011611">
    <property type="entry name" value="PfkB_dom"/>
</dbReference>
<accession>A0A175RAR0</accession>
<dbReference type="AlphaFoldDB" id="A0A175RAR0"/>
<sequence length="322" mass="34146">MAGNPKPRIAFLGECMVELYHRPGDEVGVMRRTVGGDTLNAAVYCRRALGETGAADVHYVTRVGDDAFGLEIPAFIRDEGVETEHVEIAKGETTGLYAISRDDKGERSFSYWRSASAARRLFAEGRDEALEAEIEGFDGLVYSGISLAILSPEGRERLLTLAGRMKAAGRIVAFDGNYRPRLWASKEEAAETIARAHAHASLSLPGLDDEQVLYADADAASAVRRLLKLGATSAIVKSGGEPALLGDATGLREVAGVKAPRIVDTTSAGDSFNGAALAALVSGASLEEAARAGHRMASAVIGEYGAIVSREATWWAEGPRQN</sequence>
<dbReference type="Gene3D" id="3.40.1190.20">
    <property type="match status" value="1"/>
</dbReference>
<keyword evidence="2" id="KW-0808">Transferase</keyword>
<reference evidence="5 6" key="1">
    <citation type="journal article" date="2016" name="Front. Microbiol.">
        <title>Genomic Resource of Rice Seed Associated Bacteria.</title>
        <authorList>
            <person name="Midha S."/>
            <person name="Bansal K."/>
            <person name="Sharma S."/>
            <person name="Kumar N."/>
            <person name="Patil P.P."/>
            <person name="Chaudhry V."/>
            <person name="Patil P.B."/>
        </authorList>
    </citation>
    <scope>NUCLEOTIDE SEQUENCE [LARGE SCALE GENOMIC DNA]</scope>
    <source>
        <strain evidence="5 6">NS226</strain>
    </source>
</reference>
<feature type="domain" description="Carbohydrate kinase PfkB" evidence="4">
    <location>
        <begin position="8"/>
        <end position="310"/>
    </location>
</feature>
<evidence type="ECO:0000313" key="6">
    <source>
        <dbReference type="Proteomes" id="UP000078272"/>
    </source>
</evidence>
<dbReference type="GO" id="GO:0005829">
    <property type="term" value="C:cytosol"/>
    <property type="evidence" value="ECO:0007669"/>
    <property type="project" value="TreeGrafter"/>
</dbReference>
<dbReference type="CDD" id="cd01166">
    <property type="entry name" value="KdgK"/>
    <property type="match status" value="1"/>
</dbReference>
<dbReference type="Pfam" id="PF00294">
    <property type="entry name" value="PfkB"/>
    <property type="match status" value="1"/>
</dbReference>
<gene>
    <name evidence="5" type="ORF">NS226_07110</name>
</gene>
<dbReference type="STRING" id="401562.NS365_13185"/>
<dbReference type="InterPro" id="IPR002173">
    <property type="entry name" value="Carboh/pur_kinase_PfkB_CS"/>
</dbReference>
<evidence type="ECO:0000256" key="3">
    <source>
        <dbReference type="ARBA" id="ARBA00022777"/>
    </source>
</evidence>
<dbReference type="EMBL" id="LDPZ01000014">
    <property type="protein sequence ID" value="KTQ96567.1"/>
    <property type="molecule type" value="Genomic_DNA"/>
</dbReference>
<comment type="similarity">
    <text evidence="1">Belongs to the carbohydrate kinase PfkB family.</text>
</comment>
<protein>
    <recommendedName>
        <fullName evidence="4">Carbohydrate kinase PfkB domain-containing protein</fullName>
    </recommendedName>
</protein>
<dbReference type="Proteomes" id="UP000078272">
    <property type="component" value="Unassembled WGS sequence"/>
</dbReference>
<dbReference type="PROSITE" id="PS00584">
    <property type="entry name" value="PFKB_KINASES_2"/>
    <property type="match status" value="1"/>
</dbReference>
<dbReference type="SUPFAM" id="SSF53613">
    <property type="entry name" value="Ribokinase-like"/>
    <property type="match status" value="1"/>
</dbReference>
<organism evidence="5 6">
    <name type="scientific">Aureimonas ureilytica</name>
    <dbReference type="NCBI Taxonomy" id="401562"/>
    <lineage>
        <taxon>Bacteria</taxon>
        <taxon>Pseudomonadati</taxon>
        <taxon>Pseudomonadota</taxon>
        <taxon>Alphaproteobacteria</taxon>
        <taxon>Hyphomicrobiales</taxon>
        <taxon>Aurantimonadaceae</taxon>
        <taxon>Aureimonas</taxon>
    </lineage>
</organism>
<dbReference type="GO" id="GO:0006974">
    <property type="term" value="P:DNA damage response"/>
    <property type="evidence" value="ECO:0007669"/>
    <property type="project" value="TreeGrafter"/>
</dbReference>
<dbReference type="GO" id="GO:0019698">
    <property type="term" value="P:D-galacturonate catabolic process"/>
    <property type="evidence" value="ECO:0007669"/>
    <property type="project" value="TreeGrafter"/>
</dbReference>
<dbReference type="GO" id="GO:0008673">
    <property type="term" value="F:2-dehydro-3-deoxygluconokinase activity"/>
    <property type="evidence" value="ECO:0007669"/>
    <property type="project" value="TreeGrafter"/>
</dbReference>
<evidence type="ECO:0000313" key="5">
    <source>
        <dbReference type="EMBL" id="KTQ96567.1"/>
    </source>
</evidence>
<dbReference type="eggNOG" id="COG0524">
    <property type="taxonomic scope" value="Bacteria"/>
</dbReference>
<evidence type="ECO:0000256" key="2">
    <source>
        <dbReference type="ARBA" id="ARBA00022679"/>
    </source>
</evidence>
<evidence type="ECO:0000259" key="4">
    <source>
        <dbReference type="Pfam" id="PF00294"/>
    </source>
</evidence>
<comment type="caution">
    <text evidence="5">The sequence shown here is derived from an EMBL/GenBank/DDBJ whole genome shotgun (WGS) entry which is preliminary data.</text>
</comment>
<dbReference type="PANTHER" id="PTHR43085">
    <property type="entry name" value="HEXOKINASE FAMILY MEMBER"/>
    <property type="match status" value="1"/>
</dbReference>
<proteinExistence type="inferred from homology"/>
<dbReference type="PANTHER" id="PTHR43085:SF15">
    <property type="entry name" value="2-DEHYDRO-3-DEOXYGLUCONOKINASE"/>
    <property type="match status" value="1"/>
</dbReference>
<dbReference type="InterPro" id="IPR029056">
    <property type="entry name" value="Ribokinase-like"/>
</dbReference>
<dbReference type="PATRIC" id="fig|401562.3.peg.725"/>
<keyword evidence="3" id="KW-0418">Kinase</keyword>